<organism evidence="2 3">
    <name type="scientific">Symbiodinium necroappetens</name>
    <dbReference type="NCBI Taxonomy" id="1628268"/>
    <lineage>
        <taxon>Eukaryota</taxon>
        <taxon>Sar</taxon>
        <taxon>Alveolata</taxon>
        <taxon>Dinophyceae</taxon>
        <taxon>Suessiales</taxon>
        <taxon>Symbiodiniaceae</taxon>
        <taxon>Symbiodinium</taxon>
    </lineage>
</organism>
<dbReference type="EMBL" id="CAJNJA010094574">
    <property type="protein sequence ID" value="CAE7941653.1"/>
    <property type="molecule type" value="Genomic_DNA"/>
</dbReference>
<feature type="non-terminal residue" evidence="2">
    <location>
        <position position="1"/>
    </location>
</feature>
<sequence length="230" mass="25144">EAESFALKQVHLELTEEGSNDKADPDWIMYLDLEPGLLKIDDSSATTTSMPVMGKTEVVYTRNIEKEIGIGQLGYIQELMRIHKIPVNALDKIPISKELVAERDATSNIYFIIKASGAGLRYRTTGAATAIKFVITTGIATAIGVPRADIEFYIKEKGSQNAKPSTQAASGDNYTLLVTTGEQGGDRKRDEKSLCGLMLADELRGLEGRSENGRTTCEWGQGRSGEKARR</sequence>
<gene>
    <name evidence="2" type="ORF">SNEC2469_LOCUS34357</name>
</gene>
<name>A0A813CB47_9DINO</name>
<proteinExistence type="predicted"/>
<evidence type="ECO:0000256" key="1">
    <source>
        <dbReference type="SAM" id="MobiDB-lite"/>
    </source>
</evidence>
<comment type="caution">
    <text evidence="2">The sequence shown here is derived from an EMBL/GenBank/DDBJ whole genome shotgun (WGS) entry which is preliminary data.</text>
</comment>
<keyword evidence="3" id="KW-1185">Reference proteome</keyword>
<dbReference type="Proteomes" id="UP000601435">
    <property type="component" value="Unassembled WGS sequence"/>
</dbReference>
<evidence type="ECO:0000313" key="3">
    <source>
        <dbReference type="Proteomes" id="UP000601435"/>
    </source>
</evidence>
<dbReference type="AlphaFoldDB" id="A0A813CB47"/>
<protein>
    <submittedName>
        <fullName evidence="2">Uncharacterized protein</fullName>
    </submittedName>
</protein>
<evidence type="ECO:0000313" key="2">
    <source>
        <dbReference type="EMBL" id="CAE7941653.1"/>
    </source>
</evidence>
<feature type="region of interest" description="Disordered" evidence="1">
    <location>
        <begin position="210"/>
        <end position="230"/>
    </location>
</feature>
<reference evidence="2" key="1">
    <citation type="submission" date="2021-02" db="EMBL/GenBank/DDBJ databases">
        <authorList>
            <person name="Dougan E. K."/>
            <person name="Rhodes N."/>
            <person name="Thang M."/>
            <person name="Chan C."/>
        </authorList>
    </citation>
    <scope>NUCLEOTIDE SEQUENCE</scope>
</reference>
<accession>A0A813CB47</accession>